<dbReference type="InterPro" id="IPR013320">
    <property type="entry name" value="ConA-like_dom_sf"/>
</dbReference>
<feature type="region of interest" description="Disordered" evidence="1">
    <location>
        <begin position="1"/>
        <end position="25"/>
    </location>
</feature>
<dbReference type="InterPro" id="IPR043136">
    <property type="entry name" value="B30.2/SPRY_sf"/>
</dbReference>
<evidence type="ECO:0000256" key="1">
    <source>
        <dbReference type="SAM" id="MobiDB-lite"/>
    </source>
</evidence>
<proteinExistence type="predicted"/>
<organism evidence="2 3">
    <name type="scientific">Clathrus columnatus</name>
    <dbReference type="NCBI Taxonomy" id="1419009"/>
    <lineage>
        <taxon>Eukaryota</taxon>
        <taxon>Fungi</taxon>
        <taxon>Dikarya</taxon>
        <taxon>Basidiomycota</taxon>
        <taxon>Agaricomycotina</taxon>
        <taxon>Agaricomycetes</taxon>
        <taxon>Phallomycetidae</taxon>
        <taxon>Phallales</taxon>
        <taxon>Clathraceae</taxon>
        <taxon>Clathrus</taxon>
    </lineage>
</organism>
<keyword evidence="3" id="KW-1185">Reference proteome</keyword>
<dbReference type="AlphaFoldDB" id="A0AAV5AS98"/>
<gene>
    <name evidence="2" type="ORF">Clacol_010156</name>
</gene>
<name>A0AAV5AS98_9AGAM</name>
<comment type="caution">
    <text evidence="2">The sequence shown here is derived from an EMBL/GenBank/DDBJ whole genome shotgun (WGS) entry which is preliminary data.</text>
</comment>
<accession>A0AAV5AS98</accession>
<dbReference type="Gene3D" id="2.60.120.920">
    <property type="match status" value="1"/>
</dbReference>
<protein>
    <submittedName>
        <fullName evidence="2">Uncharacterized protein</fullName>
    </submittedName>
</protein>
<sequence>MFKKLFGSRHSQADNQPPPEWTSAAETSYRDGLRHEASDNDYETAEKFCLDRPINPPKFLESHLVDRISIEGAAAWQIASQSLSRFKGSIIVDQQQKITHVASHSDCLDTCLLSIDVSPPGTVCQPHPLWRLPGWNRQSAGLHLDDMRKFFEDPNGGRDYTGTEGYLDNLQPDDTFGFAYEFNTGNIFFTRNGVKLPIAFYGKYLPTSTSDGVRNDVYAAVGICGQADFTINYGTKPFKWGTANNSEWRVEKHVGRLSVSNPGLVYDELPAYS</sequence>
<dbReference type="SUPFAM" id="SSF49899">
    <property type="entry name" value="Concanavalin A-like lectins/glucanases"/>
    <property type="match status" value="1"/>
</dbReference>
<evidence type="ECO:0000313" key="2">
    <source>
        <dbReference type="EMBL" id="GJJ15878.1"/>
    </source>
</evidence>
<evidence type="ECO:0000313" key="3">
    <source>
        <dbReference type="Proteomes" id="UP001050691"/>
    </source>
</evidence>
<reference evidence="2" key="1">
    <citation type="submission" date="2021-10" db="EMBL/GenBank/DDBJ databases">
        <title>De novo Genome Assembly of Clathrus columnatus (Basidiomycota, Fungi) Using Illumina and Nanopore Sequence Data.</title>
        <authorList>
            <person name="Ogiso-Tanaka E."/>
            <person name="Itagaki H."/>
            <person name="Hosoya T."/>
            <person name="Hosaka K."/>
        </authorList>
    </citation>
    <scope>NUCLEOTIDE SEQUENCE</scope>
    <source>
        <strain evidence="2">MO-923</strain>
    </source>
</reference>
<dbReference type="EMBL" id="BPWL01000011">
    <property type="protein sequence ID" value="GJJ15878.1"/>
    <property type="molecule type" value="Genomic_DNA"/>
</dbReference>
<dbReference type="Proteomes" id="UP001050691">
    <property type="component" value="Unassembled WGS sequence"/>
</dbReference>